<dbReference type="AlphaFoldDB" id="A0A3D9KBY8"/>
<dbReference type="RefSeq" id="WP_116060677.1">
    <property type="nucleotide sequence ID" value="NZ_QRDZ01000007.1"/>
</dbReference>
<comment type="caution">
    <text evidence="1">The sequence shown here is derived from an EMBL/GenBank/DDBJ whole genome shotgun (WGS) entry which is preliminary data.</text>
</comment>
<dbReference type="OrthoDB" id="2675985at2"/>
<protein>
    <submittedName>
        <fullName evidence="1">Uncharacterized protein</fullName>
    </submittedName>
</protein>
<evidence type="ECO:0000313" key="2">
    <source>
        <dbReference type="Proteomes" id="UP000256977"/>
    </source>
</evidence>
<name>A0A3D9KBY8_9BACL</name>
<accession>A0A3D9KBY8</accession>
<reference evidence="1 2" key="1">
    <citation type="submission" date="2018-07" db="EMBL/GenBank/DDBJ databases">
        <title>Genomic Encyclopedia of Type Strains, Phase III (KMG-III): the genomes of soil and plant-associated and newly described type strains.</title>
        <authorList>
            <person name="Whitman W."/>
        </authorList>
    </citation>
    <scope>NUCLEOTIDE SEQUENCE [LARGE SCALE GENOMIC DNA]</scope>
    <source>
        <strain evidence="1 2">CECT 7287</strain>
    </source>
</reference>
<sequence>MKEKRKLIIIWLCFVVLFGGLNTGAVHVSADAKSESKVEYLNPISLGTIKLQDNVNAKLLNLIATPDNNSQFIAITLQVTNKSRSEVQFLDYWLEAYTKAGAKVNLKMIDSQINKIPADSTVNIVFTGTVGIGVKLSDITLKLIKWDFSVSSYKRVLGQIEVPDRYSPVTPAGKGRSVVTGDAQISFYIKNAIIGKSDSYYRPEITLSIRNNGVRSITLPDYQLYVMTEGNLMYPLTTKDMKGVALDPWTEKEFKLTAQIPIKVKASNWKLVVVSLENEGKDKQSLALFELPKAEVTSGNTLGKYYSFLTAEGMYEMKLDTIYRLPIEDDDLIVSSFTVANKTNKTLQMPDLKAEYTFNGSVNRTANVLENNKLIALQPNQTTVVQFSARVPYTFSIGETKISIKSNDSTEKPDSSNSIDLVAFEYKDAFNSIPRLTAKSTMKINDVGYRSEISLKDYQLFEGVNTDIVMVQLTTQNMEKRQAAHPKLVGYFEKEDGTVFEAVVDTLDEKIGANGKGLLQAVATLPKGTTTEDMRFVLGKAILESAQTGGSDGKTTEKLAGYASPVSFQMPSVRELKNDLQHIDLTPFDFTINRVATQIKYNATQGESKVTLDFDYTLSRDLLTKANVKDRKIVLELVDVKQGTKFTKELTLPSGDTKAQSEDITLQLGDRTQRIEWDNQDVFLIIQELKEFQFNVYAQAQTGYRSLIATQNFNWLSNKSLK</sequence>
<organism evidence="1 2">
    <name type="scientific">Cohnella phaseoli</name>
    <dbReference type="NCBI Taxonomy" id="456490"/>
    <lineage>
        <taxon>Bacteria</taxon>
        <taxon>Bacillati</taxon>
        <taxon>Bacillota</taxon>
        <taxon>Bacilli</taxon>
        <taxon>Bacillales</taxon>
        <taxon>Paenibacillaceae</taxon>
        <taxon>Cohnella</taxon>
    </lineage>
</organism>
<dbReference type="Proteomes" id="UP000256977">
    <property type="component" value="Unassembled WGS sequence"/>
</dbReference>
<dbReference type="EMBL" id="QRDZ01000007">
    <property type="protein sequence ID" value="RED84044.1"/>
    <property type="molecule type" value="Genomic_DNA"/>
</dbReference>
<proteinExistence type="predicted"/>
<gene>
    <name evidence="1" type="ORF">DFP98_107152</name>
</gene>
<evidence type="ECO:0000313" key="1">
    <source>
        <dbReference type="EMBL" id="RED84044.1"/>
    </source>
</evidence>
<keyword evidence="2" id="KW-1185">Reference proteome</keyword>